<dbReference type="OrthoDB" id="5769312at2"/>
<protein>
    <submittedName>
        <fullName evidence="1">DUF2939 domain-containing protein</fullName>
    </submittedName>
</protein>
<proteinExistence type="predicted"/>
<evidence type="ECO:0000313" key="1">
    <source>
        <dbReference type="EMBL" id="MTW20033.1"/>
    </source>
</evidence>
<dbReference type="InterPro" id="IPR021330">
    <property type="entry name" value="DUF2939"/>
</dbReference>
<gene>
    <name evidence="1" type="ORF">GJ668_02860</name>
</gene>
<evidence type="ECO:0000313" key="2">
    <source>
        <dbReference type="Proteomes" id="UP000434044"/>
    </source>
</evidence>
<name>A0A6N8E729_9GAMM</name>
<organism evidence="1 2">
    <name type="scientific">Allochromatium palmeri</name>
    <dbReference type="NCBI Taxonomy" id="231048"/>
    <lineage>
        <taxon>Bacteria</taxon>
        <taxon>Pseudomonadati</taxon>
        <taxon>Pseudomonadota</taxon>
        <taxon>Gammaproteobacteria</taxon>
        <taxon>Chromatiales</taxon>
        <taxon>Chromatiaceae</taxon>
        <taxon>Allochromatium</taxon>
    </lineage>
</organism>
<keyword evidence="2" id="KW-1185">Reference proteome</keyword>
<dbReference type="AlphaFoldDB" id="A0A6N8E729"/>
<dbReference type="RefSeq" id="WP_155448603.1">
    <property type="nucleotide sequence ID" value="NZ_WNKT01000003.1"/>
</dbReference>
<reference evidence="1 2" key="1">
    <citation type="submission" date="2019-11" db="EMBL/GenBank/DDBJ databases">
        <title>Whole-genome sequence of the anaerobic purple sulfur bacterium Allochromatium palmeri DSM 15591.</title>
        <authorList>
            <person name="Kyndt J.A."/>
            <person name="Meyer T.E."/>
        </authorList>
    </citation>
    <scope>NUCLEOTIDE SEQUENCE [LARGE SCALE GENOMIC DNA]</scope>
    <source>
        <strain evidence="1 2">DSM 15591</strain>
    </source>
</reference>
<comment type="caution">
    <text evidence="1">The sequence shown here is derived from an EMBL/GenBank/DDBJ whole genome shotgun (WGS) entry which is preliminary data.</text>
</comment>
<sequence length="165" mass="18526">MTRLLLFMALFVVVLYGSWPYYTIYRLDGALGAEDAQAIAPFVDLPAIRAGYKEQAGAALKGMMPDSSRGGESEPFVEWLAAGLRPLGEAALERTVTLDWVRYALRDAAQRATEQRPAYFMAGIDYAFFQSWNRFGIRLGSTEVVMQFQGLNWRVTALKDRAQDE</sequence>
<dbReference type="EMBL" id="WNKT01000003">
    <property type="protein sequence ID" value="MTW20033.1"/>
    <property type="molecule type" value="Genomic_DNA"/>
</dbReference>
<dbReference type="Pfam" id="PF11159">
    <property type="entry name" value="DUF2939"/>
    <property type="match status" value="1"/>
</dbReference>
<accession>A0A6N8E729</accession>
<dbReference type="Proteomes" id="UP000434044">
    <property type="component" value="Unassembled WGS sequence"/>
</dbReference>